<dbReference type="InterPro" id="IPR036291">
    <property type="entry name" value="NAD(P)-bd_dom_sf"/>
</dbReference>
<organism evidence="4 5">
    <name type="scientific">Seminavis robusta</name>
    <dbReference type="NCBI Taxonomy" id="568900"/>
    <lineage>
        <taxon>Eukaryota</taxon>
        <taxon>Sar</taxon>
        <taxon>Stramenopiles</taxon>
        <taxon>Ochrophyta</taxon>
        <taxon>Bacillariophyta</taxon>
        <taxon>Bacillariophyceae</taxon>
        <taxon>Bacillariophycidae</taxon>
        <taxon>Naviculales</taxon>
        <taxon>Naviculaceae</taxon>
        <taxon>Seminavis</taxon>
    </lineage>
</organism>
<proteinExistence type="inferred from homology"/>
<comment type="similarity">
    <text evidence="1">Belongs to the short-chain dehydrogenases/reductases (SDR) family.</text>
</comment>
<evidence type="ECO:0000256" key="3">
    <source>
        <dbReference type="SAM" id="Phobius"/>
    </source>
</evidence>
<gene>
    <name evidence="4" type="ORF">SEMRO_312_G114680.1</name>
</gene>
<evidence type="ECO:0000313" key="5">
    <source>
        <dbReference type="Proteomes" id="UP001153069"/>
    </source>
</evidence>
<dbReference type="InterPro" id="IPR002347">
    <property type="entry name" value="SDR_fam"/>
</dbReference>
<evidence type="ECO:0000313" key="4">
    <source>
        <dbReference type="EMBL" id="CAB9507597.1"/>
    </source>
</evidence>
<dbReference type="AlphaFoldDB" id="A0A9N8HCB9"/>
<keyword evidence="2" id="KW-0560">Oxidoreductase</keyword>
<dbReference type="SUPFAM" id="SSF51735">
    <property type="entry name" value="NAD(P)-binding Rossmann-fold domains"/>
    <property type="match status" value="1"/>
</dbReference>
<reference evidence="4" key="1">
    <citation type="submission" date="2020-06" db="EMBL/GenBank/DDBJ databases">
        <authorList>
            <consortium name="Plant Systems Biology data submission"/>
        </authorList>
    </citation>
    <scope>NUCLEOTIDE SEQUENCE</scope>
    <source>
        <strain evidence="4">D6</strain>
    </source>
</reference>
<protein>
    <submittedName>
        <fullName evidence="4">Daunorubicin C-13 ketoreductase DnrU</fullName>
    </submittedName>
</protein>
<keyword evidence="3" id="KW-0812">Transmembrane</keyword>
<feature type="transmembrane region" description="Helical" evidence="3">
    <location>
        <begin position="45"/>
        <end position="63"/>
    </location>
</feature>
<keyword evidence="3" id="KW-0472">Membrane</keyword>
<dbReference type="PRINTS" id="PR00081">
    <property type="entry name" value="GDHRDH"/>
</dbReference>
<dbReference type="PANTHER" id="PTHR24320:SF148">
    <property type="entry name" value="NAD(P)-BINDING ROSSMANN-FOLD SUPERFAMILY PROTEIN"/>
    <property type="match status" value="1"/>
</dbReference>
<dbReference type="Gene3D" id="3.40.50.720">
    <property type="entry name" value="NAD(P)-binding Rossmann-like Domain"/>
    <property type="match status" value="1"/>
</dbReference>
<evidence type="ECO:0000256" key="1">
    <source>
        <dbReference type="ARBA" id="ARBA00006484"/>
    </source>
</evidence>
<dbReference type="Proteomes" id="UP001153069">
    <property type="component" value="Unassembled WGS sequence"/>
</dbReference>
<keyword evidence="5" id="KW-1185">Reference proteome</keyword>
<accession>A0A9N8HCB9</accession>
<dbReference type="EMBL" id="CAICTM010000311">
    <property type="protein sequence ID" value="CAB9507597.1"/>
    <property type="molecule type" value="Genomic_DNA"/>
</dbReference>
<sequence>MILARGTSGRKAPMTTGSEVVDQREDVLLVSSDGPKVHNQKMSSYSVLPGLLFAALFLVLLSFTCLSSTTVTKNQHPGALLVPARKRTALEAANLHPENIKGKLFVITGAYGGIGTETTKAILGAGGRVVIGGRSSDKVQEFVHSLSLEFNTQDRVDGYVLDLADLESVQMFATNVLETYKDDSIQGLINNAGVVAPVAATKQGLELQMGVNVVGHFLLAKLLLPKTRRQVWLTSTAHLWDDAPRLDVDYYRNWSLEKDAEGFDYWAAYQQSKLADILIAKEFSRRYPQLETASCHPGMIYTDMGKHVYDETMFDIVLDFIKEYPFVVATEGFWRPVKSPQEGASTTITAVSLPSNELISGGYYKDCAVGKASQSASNMDDAKALFDWCDEVTSLYQS</sequence>
<name>A0A9N8HCB9_9STRA</name>
<dbReference type="PANTHER" id="PTHR24320">
    <property type="entry name" value="RETINOL DEHYDROGENASE"/>
    <property type="match status" value="1"/>
</dbReference>
<evidence type="ECO:0000256" key="2">
    <source>
        <dbReference type="ARBA" id="ARBA00023002"/>
    </source>
</evidence>
<comment type="caution">
    <text evidence="4">The sequence shown here is derived from an EMBL/GenBank/DDBJ whole genome shotgun (WGS) entry which is preliminary data.</text>
</comment>
<dbReference type="GO" id="GO:0016491">
    <property type="term" value="F:oxidoreductase activity"/>
    <property type="evidence" value="ECO:0007669"/>
    <property type="project" value="UniProtKB-KW"/>
</dbReference>
<keyword evidence="3" id="KW-1133">Transmembrane helix</keyword>
<dbReference type="Pfam" id="PF00106">
    <property type="entry name" value="adh_short"/>
    <property type="match status" value="1"/>
</dbReference>
<dbReference type="OrthoDB" id="157595at2759"/>